<proteinExistence type="predicted"/>
<evidence type="ECO:0000259" key="1">
    <source>
        <dbReference type="Pfam" id="PF13304"/>
    </source>
</evidence>
<feature type="domain" description="ATPase AAA-type core" evidence="1">
    <location>
        <begin position="25"/>
        <end position="292"/>
    </location>
</feature>
<dbReference type="PANTHER" id="PTHR43581:SF4">
    <property type="entry name" value="ATP_GTP PHOSPHATASE"/>
    <property type="match status" value="1"/>
</dbReference>
<dbReference type="Gene3D" id="3.40.50.300">
    <property type="entry name" value="P-loop containing nucleotide triphosphate hydrolases"/>
    <property type="match status" value="1"/>
</dbReference>
<evidence type="ECO:0000313" key="3">
    <source>
        <dbReference type="Proteomes" id="UP000824164"/>
    </source>
</evidence>
<dbReference type="AlphaFoldDB" id="A0A9D1HJI4"/>
<dbReference type="GO" id="GO:0016887">
    <property type="term" value="F:ATP hydrolysis activity"/>
    <property type="evidence" value="ECO:0007669"/>
    <property type="project" value="InterPro"/>
</dbReference>
<reference evidence="2" key="1">
    <citation type="submission" date="2020-10" db="EMBL/GenBank/DDBJ databases">
        <authorList>
            <person name="Gilroy R."/>
        </authorList>
    </citation>
    <scope>NUCLEOTIDE SEQUENCE</scope>
    <source>
        <strain evidence="2">CHK187-14744</strain>
    </source>
</reference>
<name>A0A9D1HJI4_9FIRM</name>
<dbReference type="GO" id="GO:0005524">
    <property type="term" value="F:ATP binding"/>
    <property type="evidence" value="ECO:0007669"/>
    <property type="project" value="InterPro"/>
</dbReference>
<dbReference type="InterPro" id="IPR051396">
    <property type="entry name" value="Bact_Antivir_Def_Nuclease"/>
</dbReference>
<reference evidence="2" key="2">
    <citation type="journal article" date="2021" name="PeerJ">
        <title>Extensive microbial diversity within the chicken gut microbiome revealed by metagenomics and culture.</title>
        <authorList>
            <person name="Gilroy R."/>
            <person name="Ravi A."/>
            <person name="Getino M."/>
            <person name="Pursley I."/>
            <person name="Horton D.L."/>
            <person name="Alikhan N.F."/>
            <person name="Baker D."/>
            <person name="Gharbi K."/>
            <person name="Hall N."/>
            <person name="Watson M."/>
            <person name="Adriaenssens E.M."/>
            <person name="Foster-Nyarko E."/>
            <person name="Jarju S."/>
            <person name="Secka A."/>
            <person name="Antonio M."/>
            <person name="Oren A."/>
            <person name="Chaudhuri R.R."/>
            <person name="La Ragione R."/>
            <person name="Hildebrand F."/>
            <person name="Pallen M.J."/>
        </authorList>
    </citation>
    <scope>NUCLEOTIDE SEQUENCE</scope>
    <source>
        <strain evidence="2">CHK187-14744</strain>
    </source>
</reference>
<dbReference type="Proteomes" id="UP000824164">
    <property type="component" value="Unassembled WGS sequence"/>
</dbReference>
<organism evidence="2 3">
    <name type="scientific">Candidatus Onthocola gallistercoris</name>
    <dbReference type="NCBI Taxonomy" id="2840876"/>
    <lineage>
        <taxon>Bacteria</taxon>
        <taxon>Bacillati</taxon>
        <taxon>Bacillota</taxon>
        <taxon>Bacilli</taxon>
        <taxon>Candidatus Onthocola</taxon>
    </lineage>
</organism>
<dbReference type="PANTHER" id="PTHR43581">
    <property type="entry name" value="ATP/GTP PHOSPHATASE"/>
    <property type="match status" value="1"/>
</dbReference>
<comment type="caution">
    <text evidence="2">The sequence shown here is derived from an EMBL/GenBank/DDBJ whole genome shotgun (WGS) entry which is preliminary data.</text>
</comment>
<sequence length="362" mass="41691">MTINRVKLDNFMIFDHLDIEFSPNINIVSGENNTGKTAVIKLIYSLLKGYSEACLSKGDVTKEKIESKLVSKLQGVFRPDKDAVGRLVNRRQGSNHADIVLWFDDYSKTKIAFGNRQEKHLEIEGAFFDGLKSFESEYPQPVYIPPKEIISATENFESLYADYHIAFEETYYDLTRLLGRPLRKGPNTAEQKQVLKSFEQIVNGSIIQRDRKFYLKVKGAGEFEMGLVSEGYRKIVTIMYLILSGSLSKNAVLFWDEPETNMNPKMIRPLVDAIIELARMGVQVFVTTHDYFVQQCFNMAALYAEDNGKQKSLNYNFLSLYKSENEIRCEQASNLSDLKHNPVMEEFDLLYDREQEMMYGSR</sequence>
<dbReference type="EMBL" id="DVLT01000051">
    <property type="protein sequence ID" value="HIU03277.1"/>
    <property type="molecule type" value="Genomic_DNA"/>
</dbReference>
<dbReference type="InterPro" id="IPR027417">
    <property type="entry name" value="P-loop_NTPase"/>
</dbReference>
<dbReference type="SUPFAM" id="SSF52540">
    <property type="entry name" value="P-loop containing nucleoside triphosphate hydrolases"/>
    <property type="match status" value="1"/>
</dbReference>
<accession>A0A9D1HJI4</accession>
<dbReference type="Pfam" id="PF13304">
    <property type="entry name" value="AAA_21"/>
    <property type="match status" value="1"/>
</dbReference>
<gene>
    <name evidence="2" type="ORF">IAB63_08505</name>
</gene>
<dbReference type="InterPro" id="IPR003959">
    <property type="entry name" value="ATPase_AAA_core"/>
</dbReference>
<evidence type="ECO:0000313" key="2">
    <source>
        <dbReference type="EMBL" id="HIU03277.1"/>
    </source>
</evidence>
<protein>
    <submittedName>
        <fullName evidence="2">AAA family ATPase</fullName>
    </submittedName>
</protein>